<dbReference type="InterPro" id="IPR032675">
    <property type="entry name" value="LRR_dom_sf"/>
</dbReference>
<keyword evidence="3" id="KW-1185">Reference proteome</keyword>
<feature type="region of interest" description="Disordered" evidence="1">
    <location>
        <begin position="352"/>
        <end position="429"/>
    </location>
</feature>
<dbReference type="AlphaFoldDB" id="A0AAD2FND1"/>
<evidence type="ECO:0000313" key="2">
    <source>
        <dbReference type="EMBL" id="CAJ1947271.1"/>
    </source>
</evidence>
<dbReference type="Proteomes" id="UP001295423">
    <property type="component" value="Unassembled WGS sequence"/>
</dbReference>
<reference evidence="2" key="1">
    <citation type="submission" date="2023-08" db="EMBL/GenBank/DDBJ databases">
        <authorList>
            <person name="Audoor S."/>
            <person name="Bilcke G."/>
        </authorList>
    </citation>
    <scope>NUCLEOTIDE SEQUENCE</scope>
</reference>
<proteinExistence type="predicted"/>
<name>A0AAD2FND1_9STRA</name>
<dbReference type="InterPro" id="IPR026906">
    <property type="entry name" value="LRR_5"/>
</dbReference>
<dbReference type="PANTHER" id="PTHR45661:SF3">
    <property type="entry name" value="IG-LIKE DOMAIN-CONTAINING PROTEIN"/>
    <property type="match status" value="1"/>
</dbReference>
<dbReference type="PANTHER" id="PTHR45661">
    <property type="entry name" value="SURFACE ANTIGEN"/>
    <property type="match status" value="1"/>
</dbReference>
<dbReference type="SUPFAM" id="SSF52058">
    <property type="entry name" value="L domain-like"/>
    <property type="match status" value="1"/>
</dbReference>
<gene>
    <name evidence="2" type="ORF">CYCCA115_LOCUS11063</name>
</gene>
<dbReference type="Pfam" id="PF13306">
    <property type="entry name" value="LRR_5"/>
    <property type="match status" value="1"/>
</dbReference>
<dbReference type="InterPro" id="IPR053139">
    <property type="entry name" value="Surface_bspA-like"/>
</dbReference>
<organism evidence="2 3">
    <name type="scientific">Cylindrotheca closterium</name>
    <dbReference type="NCBI Taxonomy" id="2856"/>
    <lineage>
        <taxon>Eukaryota</taxon>
        <taxon>Sar</taxon>
        <taxon>Stramenopiles</taxon>
        <taxon>Ochrophyta</taxon>
        <taxon>Bacillariophyta</taxon>
        <taxon>Bacillariophyceae</taxon>
        <taxon>Bacillariophycidae</taxon>
        <taxon>Bacillariales</taxon>
        <taxon>Bacillariaceae</taxon>
        <taxon>Cylindrotheca</taxon>
    </lineage>
</organism>
<comment type="caution">
    <text evidence="2">The sequence shown here is derived from an EMBL/GenBank/DDBJ whole genome shotgun (WGS) entry which is preliminary data.</text>
</comment>
<feature type="region of interest" description="Disordered" evidence="1">
    <location>
        <begin position="1"/>
        <end position="32"/>
    </location>
</feature>
<protein>
    <submittedName>
        <fullName evidence="2">Uncharacterized protein</fullName>
    </submittedName>
</protein>
<evidence type="ECO:0000256" key="1">
    <source>
        <dbReference type="SAM" id="MobiDB-lite"/>
    </source>
</evidence>
<sequence>MAPSAKIPASQNATSTDDDSKTMSKLTQTSQRHRMWTTKEGIQHFQNLNLSCEQMQKLLGENVISLEGLPLTRLKERFRRKIAPNSEELLALGTAATSPPAAVARKRTTCNVKGTVAPFYYSDANQVVPKNVVWVIIVSPMRDIPPRTFAECVHLRYVDMRNGLASIGNNAFFGCTALKMVRMARTTRSIGSGAFSQCSALVCVVLNEGLEEIGKFCFTQCVSLQFLCLSSTVTHLGEGVCEGCKSLEGVGLNEGLSMVQSNGFHDCENLRVIGIPNSMEQLAPSSIPRTTKREYRKPKELWTSIRDKVAKLAYSIESDIQESYQIISDPTRVELPRFESVRKKTILDAKISNTESQVNRSKEELPKNQEMKKSLKDPPQTGKPNAKSVPRKAQLMEAHKAAKKMASLDESPRHSGTNGKQSNKEEEKAKKLILSRKCDAKTKATESRNCTTANNIAAFLEPDVGFRPLEERMQTLEANMKSQLSSLRHQLQDGERQQSEMISKLAKASETLAAGLESLKNAMRSVVVKQNETDFELQEIRKVQAESETSVSEQVKKIGNDTYCLDKRTSALHNTFAKIEASQALLQSALEEHCKKEAETNSNVDPLASTVTTLSQKFDDLIQTSEGKWVELENQEACLEVMKRAVEPLLENERECKVTPTLDNASYLAFGRKRSQEESNDTDSKIGIVGNLWNWTKSMLPRKKMRGQDDEE</sequence>
<accession>A0AAD2FND1</accession>
<dbReference type="EMBL" id="CAKOGP040001725">
    <property type="protein sequence ID" value="CAJ1947271.1"/>
    <property type="molecule type" value="Genomic_DNA"/>
</dbReference>
<feature type="compositionally biased region" description="Basic and acidic residues" evidence="1">
    <location>
        <begin position="360"/>
        <end position="376"/>
    </location>
</feature>
<evidence type="ECO:0000313" key="3">
    <source>
        <dbReference type="Proteomes" id="UP001295423"/>
    </source>
</evidence>
<dbReference type="Gene3D" id="3.80.10.10">
    <property type="entry name" value="Ribonuclease Inhibitor"/>
    <property type="match status" value="1"/>
</dbReference>